<dbReference type="RefSeq" id="WP_021282327.1">
    <property type="nucleotide sequence ID" value="NZ_JAGGLL010000022.1"/>
</dbReference>
<reference evidence="6 7" key="1">
    <citation type="submission" date="2021-03" db="EMBL/GenBank/DDBJ databases">
        <title>Genomic Encyclopedia of Type Strains, Phase IV (KMG-IV): sequencing the most valuable type-strain genomes for metagenomic binning, comparative biology and taxonomic classification.</title>
        <authorList>
            <person name="Goeker M."/>
        </authorList>
    </citation>
    <scope>NUCLEOTIDE SEQUENCE [LARGE SCALE GENOMIC DNA]</scope>
    <source>
        <strain evidence="6 7">DSM 28650</strain>
    </source>
</reference>
<dbReference type="InterPro" id="IPR018490">
    <property type="entry name" value="cNMP-bd_dom_sf"/>
</dbReference>
<organism evidence="6 7">
    <name type="scientific">Clostridium punense</name>
    <dbReference type="NCBI Taxonomy" id="1054297"/>
    <lineage>
        <taxon>Bacteria</taxon>
        <taxon>Bacillati</taxon>
        <taxon>Bacillota</taxon>
        <taxon>Clostridia</taxon>
        <taxon>Eubacteriales</taxon>
        <taxon>Clostridiaceae</taxon>
        <taxon>Clostridium</taxon>
    </lineage>
</organism>
<dbReference type="InterPro" id="IPR036388">
    <property type="entry name" value="WH-like_DNA-bd_sf"/>
</dbReference>
<dbReference type="EMBL" id="JAGGLL010000022">
    <property type="protein sequence ID" value="MBP2023070.1"/>
    <property type="molecule type" value="Genomic_DNA"/>
</dbReference>
<dbReference type="Gene3D" id="1.10.10.10">
    <property type="entry name" value="Winged helix-like DNA-binding domain superfamily/Winged helix DNA-binding domain"/>
    <property type="match status" value="1"/>
</dbReference>
<dbReference type="PROSITE" id="PS51063">
    <property type="entry name" value="HTH_CRP_2"/>
    <property type="match status" value="1"/>
</dbReference>
<evidence type="ECO:0000313" key="7">
    <source>
        <dbReference type="Proteomes" id="UP001519308"/>
    </source>
</evidence>
<gene>
    <name evidence="6" type="ORF">J2Z44_002895</name>
</gene>
<proteinExistence type="predicted"/>
<keyword evidence="7" id="KW-1185">Reference proteome</keyword>
<protein>
    <submittedName>
        <fullName evidence="6">CRP-like cAMP-binding protein</fullName>
    </submittedName>
</protein>
<comment type="caution">
    <text evidence="6">The sequence shown here is derived from an EMBL/GenBank/DDBJ whole genome shotgun (WGS) entry which is preliminary data.</text>
</comment>
<sequence length="230" mass="26405">MKKINDRDKLRFYIEKYNINSMFTIDMSSYMDLYLFNKDEHIYKAGCKMEYFYFFVEGKSKVYILLANGKSLLLMFCNPLRIVGDVEFLYSDIATCNLQALTECLCIGISLKNIRKYAANDPTFLRHMCRSLGEKLTNNSILSSINLLYPLENRLASYILAIIPQGKTSPAEQLFTQKLTEVAELLGTSYRHLIRVINLLCDKGIIKKEKGAIKVINRGELENLAGDLYS</sequence>
<dbReference type="InterPro" id="IPR036390">
    <property type="entry name" value="WH_DNA-bd_sf"/>
</dbReference>
<keyword evidence="2" id="KW-0238">DNA-binding</keyword>
<evidence type="ECO:0000259" key="4">
    <source>
        <dbReference type="PROSITE" id="PS50042"/>
    </source>
</evidence>
<dbReference type="InterPro" id="IPR000595">
    <property type="entry name" value="cNMP-bd_dom"/>
</dbReference>
<evidence type="ECO:0000313" key="6">
    <source>
        <dbReference type="EMBL" id="MBP2023070.1"/>
    </source>
</evidence>
<keyword evidence="3" id="KW-0804">Transcription</keyword>
<evidence type="ECO:0000256" key="1">
    <source>
        <dbReference type="ARBA" id="ARBA00023015"/>
    </source>
</evidence>
<dbReference type="Gene3D" id="2.60.120.10">
    <property type="entry name" value="Jelly Rolls"/>
    <property type="match status" value="1"/>
</dbReference>
<dbReference type="InterPro" id="IPR012318">
    <property type="entry name" value="HTH_CRP"/>
</dbReference>
<dbReference type="InterPro" id="IPR014710">
    <property type="entry name" value="RmlC-like_jellyroll"/>
</dbReference>
<dbReference type="Pfam" id="PF13545">
    <property type="entry name" value="HTH_Crp_2"/>
    <property type="match status" value="1"/>
</dbReference>
<dbReference type="PROSITE" id="PS50042">
    <property type="entry name" value="CNMP_BINDING_3"/>
    <property type="match status" value="1"/>
</dbReference>
<name>A0ABS4K711_9CLOT</name>
<feature type="domain" description="HTH crp-type" evidence="5">
    <location>
        <begin position="149"/>
        <end position="219"/>
    </location>
</feature>
<keyword evidence="1" id="KW-0805">Transcription regulation</keyword>
<evidence type="ECO:0000256" key="2">
    <source>
        <dbReference type="ARBA" id="ARBA00023125"/>
    </source>
</evidence>
<dbReference type="Pfam" id="PF00027">
    <property type="entry name" value="cNMP_binding"/>
    <property type="match status" value="1"/>
</dbReference>
<evidence type="ECO:0000259" key="5">
    <source>
        <dbReference type="PROSITE" id="PS51063"/>
    </source>
</evidence>
<dbReference type="SUPFAM" id="SSF46785">
    <property type="entry name" value="Winged helix' DNA-binding domain"/>
    <property type="match status" value="1"/>
</dbReference>
<dbReference type="Proteomes" id="UP001519308">
    <property type="component" value="Unassembled WGS sequence"/>
</dbReference>
<feature type="domain" description="Cyclic nucleotide-binding" evidence="4">
    <location>
        <begin position="26"/>
        <end position="135"/>
    </location>
</feature>
<evidence type="ECO:0000256" key="3">
    <source>
        <dbReference type="ARBA" id="ARBA00023163"/>
    </source>
</evidence>
<accession>A0ABS4K711</accession>
<dbReference type="SUPFAM" id="SSF51206">
    <property type="entry name" value="cAMP-binding domain-like"/>
    <property type="match status" value="1"/>
</dbReference>
<dbReference type="CDD" id="cd00038">
    <property type="entry name" value="CAP_ED"/>
    <property type="match status" value="1"/>
</dbReference>